<evidence type="ECO:0000256" key="2">
    <source>
        <dbReference type="ARBA" id="ARBA00022475"/>
    </source>
</evidence>
<dbReference type="InterPro" id="IPR050640">
    <property type="entry name" value="Bact_2-comp_sensor_kinase"/>
</dbReference>
<keyword evidence="4" id="KW-0808">Transferase</keyword>
<accession>A0ABS7CAD6</accession>
<dbReference type="Pfam" id="PF02743">
    <property type="entry name" value="dCache_1"/>
    <property type="match status" value="1"/>
</dbReference>
<dbReference type="PANTHER" id="PTHR34220">
    <property type="entry name" value="SENSOR HISTIDINE KINASE YPDA"/>
    <property type="match status" value="1"/>
</dbReference>
<dbReference type="CDD" id="cd06225">
    <property type="entry name" value="HAMP"/>
    <property type="match status" value="1"/>
</dbReference>
<evidence type="ECO:0000313" key="11">
    <source>
        <dbReference type="EMBL" id="MBW7457863.1"/>
    </source>
</evidence>
<feature type="transmembrane region" description="Helical" evidence="9">
    <location>
        <begin position="12"/>
        <end position="32"/>
    </location>
</feature>
<sequence length="522" mass="59653">MNNLLRSIQFWITASFVSLSVLAMLLVGFLLYSKFAATAGLNAERSTQQIVQQVSYNVEAYLNGTAGTFSLIEDKIQKSRQFPDSQLQRELDTVLDTREDIVSITFFDRHGNLVADIPEGVQRKYTNVPTQGWFVQALKDRQPVSFSSPHIQNLFKGRYPWVVSLSKKLTLEKEGQAIEGVLLLDVNFKTIDTLMQKVSLGEKGYVYMIDAYGNIVYHPQQQLIYAGLKSENVERVSRVSNASFKDTALGEERLITVQTIPGIQWKVIGVSFMDEAVTTRREMTEFMLKLMLSVLGFVVILAYFVSSYLSRPIKSLERSMKRVEQGNFGTTINVHGYVEVVKLSARFNIMVTRIRDLMKQIVEEQEEKRKREFEVLQAQINPHFLYNTLNSVVRLASSGKNEDVVRMITSLSRFFRISLSRGDNIILLCDELEHIRSYLTIQEIRFKKKFTFSIEASENLLMCKTIKLILQPIVENSIYHGFEKMVDPGMIRISAEAVGDRIRLQVKDNGLGIPPDRLRVLL</sequence>
<feature type="non-terminal residue" evidence="11">
    <location>
        <position position="522"/>
    </location>
</feature>
<dbReference type="InterPro" id="IPR010559">
    <property type="entry name" value="Sig_transdc_His_kin_internal"/>
</dbReference>
<organism evidence="11 12">
    <name type="scientific">Paenibacillus sepulcri</name>
    <dbReference type="NCBI Taxonomy" id="359917"/>
    <lineage>
        <taxon>Bacteria</taxon>
        <taxon>Bacillati</taxon>
        <taxon>Bacillota</taxon>
        <taxon>Bacilli</taxon>
        <taxon>Bacillales</taxon>
        <taxon>Paenibacillaceae</taxon>
        <taxon>Paenibacillus</taxon>
    </lineage>
</organism>
<keyword evidence="12" id="KW-1185">Reference proteome</keyword>
<dbReference type="SUPFAM" id="SSF55874">
    <property type="entry name" value="ATPase domain of HSP90 chaperone/DNA topoisomerase II/histidine kinase"/>
    <property type="match status" value="1"/>
</dbReference>
<dbReference type="Proteomes" id="UP001519887">
    <property type="component" value="Unassembled WGS sequence"/>
</dbReference>
<keyword evidence="5 9" id="KW-0812">Transmembrane</keyword>
<dbReference type="Pfam" id="PF00672">
    <property type="entry name" value="HAMP"/>
    <property type="match status" value="1"/>
</dbReference>
<dbReference type="InterPro" id="IPR036890">
    <property type="entry name" value="HATPase_C_sf"/>
</dbReference>
<reference evidence="11 12" key="1">
    <citation type="submission" date="2021-07" db="EMBL/GenBank/DDBJ databases">
        <title>Paenibacillus radiodurans sp. nov., isolated from the southeastern edge of Tengger Desert.</title>
        <authorList>
            <person name="Zhang G."/>
        </authorList>
    </citation>
    <scope>NUCLEOTIDE SEQUENCE [LARGE SCALE GENOMIC DNA]</scope>
    <source>
        <strain evidence="11 12">CCM 7311</strain>
    </source>
</reference>
<dbReference type="Gene3D" id="3.30.565.10">
    <property type="entry name" value="Histidine kinase-like ATPase, C-terminal domain"/>
    <property type="match status" value="1"/>
</dbReference>
<evidence type="ECO:0000256" key="8">
    <source>
        <dbReference type="ARBA" id="ARBA00023136"/>
    </source>
</evidence>
<comment type="subcellular location">
    <subcellularLocation>
        <location evidence="1">Cell membrane</location>
        <topology evidence="1">Multi-pass membrane protein</topology>
    </subcellularLocation>
</comment>
<evidence type="ECO:0000256" key="7">
    <source>
        <dbReference type="ARBA" id="ARBA00022989"/>
    </source>
</evidence>
<evidence type="ECO:0000256" key="1">
    <source>
        <dbReference type="ARBA" id="ARBA00004651"/>
    </source>
</evidence>
<evidence type="ECO:0000256" key="5">
    <source>
        <dbReference type="ARBA" id="ARBA00022692"/>
    </source>
</evidence>
<dbReference type="InterPro" id="IPR033479">
    <property type="entry name" value="dCache_1"/>
</dbReference>
<evidence type="ECO:0000256" key="3">
    <source>
        <dbReference type="ARBA" id="ARBA00022553"/>
    </source>
</evidence>
<proteinExistence type="predicted"/>
<dbReference type="InterPro" id="IPR003594">
    <property type="entry name" value="HATPase_dom"/>
</dbReference>
<keyword evidence="7 9" id="KW-1133">Transmembrane helix</keyword>
<evidence type="ECO:0000313" key="12">
    <source>
        <dbReference type="Proteomes" id="UP001519887"/>
    </source>
</evidence>
<dbReference type="CDD" id="cd18773">
    <property type="entry name" value="PDC1_HK_sensor"/>
    <property type="match status" value="1"/>
</dbReference>
<keyword evidence="3" id="KW-0597">Phosphoprotein</keyword>
<evidence type="ECO:0000256" key="4">
    <source>
        <dbReference type="ARBA" id="ARBA00022679"/>
    </source>
</evidence>
<dbReference type="Gene3D" id="6.10.340.10">
    <property type="match status" value="1"/>
</dbReference>
<protein>
    <submittedName>
        <fullName evidence="11">Histidine kinase</fullName>
    </submittedName>
</protein>
<gene>
    <name evidence="11" type="ORF">K0U00_27870</name>
</gene>
<feature type="domain" description="HAMP" evidence="10">
    <location>
        <begin position="307"/>
        <end position="359"/>
    </location>
</feature>
<dbReference type="Pfam" id="PF06580">
    <property type="entry name" value="His_kinase"/>
    <property type="match status" value="1"/>
</dbReference>
<feature type="transmembrane region" description="Helical" evidence="9">
    <location>
        <begin position="290"/>
        <end position="309"/>
    </location>
</feature>
<keyword evidence="2" id="KW-1003">Cell membrane</keyword>
<dbReference type="InterPro" id="IPR003660">
    <property type="entry name" value="HAMP_dom"/>
</dbReference>
<dbReference type="PROSITE" id="PS50885">
    <property type="entry name" value="HAMP"/>
    <property type="match status" value="1"/>
</dbReference>
<keyword evidence="6 11" id="KW-0418">Kinase</keyword>
<dbReference type="CDD" id="cd12912">
    <property type="entry name" value="PDC2_MCP_like"/>
    <property type="match status" value="1"/>
</dbReference>
<dbReference type="Gene3D" id="3.30.450.20">
    <property type="entry name" value="PAS domain"/>
    <property type="match status" value="2"/>
</dbReference>
<dbReference type="SMART" id="SM00304">
    <property type="entry name" value="HAMP"/>
    <property type="match status" value="1"/>
</dbReference>
<dbReference type="PANTHER" id="PTHR34220:SF7">
    <property type="entry name" value="SENSOR HISTIDINE KINASE YPDA"/>
    <property type="match status" value="1"/>
</dbReference>
<keyword evidence="8 9" id="KW-0472">Membrane</keyword>
<evidence type="ECO:0000256" key="6">
    <source>
        <dbReference type="ARBA" id="ARBA00022777"/>
    </source>
</evidence>
<dbReference type="EMBL" id="JAHZIK010000988">
    <property type="protein sequence ID" value="MBW7457863.1"/>
    <property type="molecule type" value="Genomic_DNA"/>
</dbReference>
<dbReference type="GO" id="GO:0016301">
    <property type="term" value="F:kinase activity"/>
    <property type="evidence" value="ECO:0007669"/>
    <property type="project" value="UniProtKB-KW"/>
</dbReference>
<dbReference type="Pfam" id="PF02518">
    <property type="entry name" value="HATPase_c"/>
    <property type="match status" value="1"/>
</dbReference>
<comment type="caution">
    <text evidence="11">The sequence shown here is derived from an EMBL/GenBank/DDBJ whole genome shotgun (WGS) entry which is preliminary data.</text>
</comment>
<name>A0ABS7CAD6_9BACL</name>
<dbReference type="SUPFAM" id="SSF158472">
    <property type="entry name" value="HAMP domain-like"/>
    <property type="match status" value="1"/>
</dbReference>
<evidence type="ECO:0000256" key="9">
    <source>
        <dbReference type="SAM" id="Phobius"/>
    </source>
</evidence>
<evidence type="ECO:0000259" key="10">
    <source>
        <dbReference type="PROSITE" id="PS50885"/>
    </source>
</evidence>